<dbReference type="AlphaFoldDB" id="A0A6I4SMK3"/>
<evidence type="ECO:0000313" key="2">
    <source>
        <dbReference type="EMBL" id="MXO56047.1"/>
    </source>
</evidence>
<accession>A0A6I4SMK3</accession>
<dbReference type="InterPro" id="IPR028994">
    <property type="entry name" value="Integrin_alpha_N"/>
</dbReference>
<name>A0A6I4SMK3_9SPHN</name>
<reference evidence="2 3" key="1">
    <citation type="submission" date="2019-12" db="EMBL/GenBank/DDBJ databases">
        <title>Genomic-based taxomic classification of the family Erythrobacteraceae.</title>
        <authorList>
            <person name="Xu L."/>
        </authorList>
    </citation>
    <scope>NUCLEOTIDE SEQUENCE [LARGE SCALE GENOMIC DNA]</scope>
    <source>
        <strain evidence="2 3">JCM 17802</strain>
    </source>
</reference>
<sequence>MAWKRTNLGKVFSYPLLSLAALLNVAGFQASANARENSVVSSSDDNSGLSRFEARTIDRYGPFEADRRWSTYRAMSELFDRFWRRPTSRRTLFDAPSKSLERSNFLIEDRDEDGSGEFFVLYPRGGNKNSQDFGAYFDLSGDGEPDWIVFYGGTAMTSSGGLFWWHQHGIDSNADGGFDIRVVGMIDMDGDGFPEEDATAWVYDSDHDGLIDRAEHIVEGRVTEIEPVNGYLPLNWVISPELEKQPRVGDAVSSLFGLIAADIDAQTGS</sequence>
<evidence type="ECO:0000256" key="1">
    <source>
        <dbReference type="SAM" id="SignalP"/>
    </source>
</evidence>
<keyword evidence="1" id="KW-0732">Signal</keyword>
<dbReference type="SUPFAM" id="SSF69318">
    <property type="entry name" value="Integrin alpha N-terminal domain"/>
    <property type="match status" value="1"/>
</dbReference>
<feature type="chain" id="PRO_5026005297" description="VCBS repeat-containing protein" evidence="1">
    <location>
        <begin position="35"/>
        <end position="269"/>
    </location>
</feature>
<dbReference type="EMBL" id="WTYS01000001">
    <property type="protein sequence ID" value="MXO56047.1"/>
    <property type="molecule type" value="Genomic_DNA"/>
</dbReference>
<feature type="signal peptide" evidence="1">
    <location>
        <begin position="1"/>
        <end position="34"/>
    </location>
</feature>
<protein>
    <recommendedName>
        <fullName evidence="4">VCBS repeat-containing protein</fullName>
    </recommendedName>
</protein>
<evidence type="ECO:0008006" key="4">
    <source>
        <dbReference type="Google" id="ProtNLM"/>
    </source>
</evidence>
<organism evidence="2 3">
    <name type="scientific">Pontixanthobacter gangjinensis</name>
    <dbReference type="NCBI Taxonomy" id="1028742"/>
    <lineage>
        <taxon>Bacteria</taxon>
        <taxon>Pseudomonadati</taxon>
        <taxon>Pseudomonadota</taxon>
        <taxon>Alphaproteobacteria</taxon>
        <taxon>Sphingomonadales</taxon>
        <taxon>Erythrobacteraceae</taxon>
        <taxon>Pontixanthobacter</taxon>
    </lineage>
</organism>
<keyword evidence="3" id="KW-1185">Reference proteome</keyword>
<dbReference type="Proteomes" id="UP000468943">
    <property type="component" value="Unassembled WGS sequence"/>
</dbReference>
<gene>
    <name evidence="2" type="ORF">GRI36_04045</name>
</gene>
<dbReference type="RefSeq" id="WP_160597297.1">
    <property type="nucleotide sequence ID" value="NZ_WTYS01000001.1"/>
</dbReference>
<dbReference type="OrthoDB" id="7474785at2"/>
<comment type="caution">
    <text evidence="2">The sequence shown here is derived from an EMBL/GenBank/DDBJ whole genome shotgun (WGS) entry which is preliminary data.</text>
</comment>
<evidence type="ECO:0000313" key="3">
    <source>
        <dbReference type="Proteomes" id="UP000468943"/>
    </source>
</evidence>
<proteinExistence type="predicted"/>